<dbReference type="InterPro" id="IPR004469">
    <property type="entry name" value="PSP"/>
</dbReference>
<dbReference type="Pfam" id="PF00702">
    <property type="entry name" value="Hydrolase"/>
    <property type="match status" value="1"/>
</dbReference>
<comment type="catalytic activity">
    <reaction evidence="13">
        <text>O-phospho-D-serine + H2O = D-serine + phosphate</text>
        <dbReference type="Rhea" id="RHEA:24873"/>
        <dbReference type="ChEBI" id="CHEBI:15377"/>
        <dbReference type="ChEBI" id="CHEBI:35247"/>
        <dbReference type="ChEBI" id="CHEBI:43474"/>
        <dbReference type="ChEBI" id="CHEBI:58680"/>
        <dbReference type="EC" id="3.1.3.3"/>
    </reaction>
</comment>
<evidence type="ECO:0000256" key="7">
    <source>
        <dbReference type="ARBA" id="ARBA00022723"/>
    </source>
</evidence>
<evidence type="ECO:0000256" key="1">
    <source>
        <dbReference type="ARBA" id="ARBA00001946"/>
    </source>
</evidence>
<dbReference type="SFLD" id="SFLDG01136">
    <property type="entry name" value="C1.6:_Phosphoserine_Phosphatas"/>
    <property type="match status" value="1"/>
</dbReference>
<dbReference type="SUPFAM" id="SSF55021">
    <property type="entry name" value="ACT-like"/>
    <property type="match status" value="1"/>
</dbReference>
<evidence type="ECO:0000256" key="5">
    <source>
        <dbReference type="ARBA" id="ARBA00015196"/>
    </source>
</evidence>
<dbReference type="UniPathway" id="UPA00135">
    <property type="reaction ID" value="UER00198"/>
</dbReference>
<accession>A0A7Y4JTN6</accession>
<dbReference type="GO" id="GO:0000287">
    <property type="term" value="F:magnesium ion binding"/>
    <property type="evidence" value="ECO:0007669"/>
    <property type="project" value="TreeGrafter"/>
</dbReference>
<evidence type="ECO:0000256" key="6">
    <source>
        <dbReference type="ARBA" id="ARBA00022605"/>
    </source>
</evidence>
<feature type="active site" description="Nucleophile" evidence="14">
    <location>
        <position position="191"/>
    </location>
</feature>
<evidence type="ECO:0000259" key="15">
    <source>
        <dbReference type="PROSITE" id="PS51671"/>
    </source>
</evidence>
<keyword evidence="8 16" id="KW-0378">Hydrolase</keyword>
<evidence type="ECO:0000256" key="10">
    <source>
        <dbReference type="ARBA" id="ARBA00023299"/>
    </source>
</evidence>
<dbReference type="AlphaFoldDB" id="A0A7Y4JTN6"/>
<dbReference type="SFLD" id="SFLDG01137">
    <property type="entry name" value="C1.6.1:_Phosphoserine_Phosphat"/>
    <property type="match status" value="1"/>
</dbReference>
<evidence type="ECO:0000256" key="8">
    <source>
        <dbReference type="ARBA" id="ARBA00022801"/>
    </source>
</evidence>
<dbReference type="SFLD" id="SFLDS00003">
    <property type="entry name" value="Haloacid_Dehalogenase"/>
    <property type="match status" value="1"/>
</dbReference>
<dbReference type="RefSeq" id="WP_171415981.1">
    <property type="nucleotide sequence ID" value="NZ_JABFJW010000133.1"/>
</dbReference>
<evidence type="ECO:0000256" key="3">
    <source>
        <dbReference type="ARBA" id="ARBA00009184"/>
    </source>
</evidence>
<dbReference type="Gene3D" id="3.40.50.1000">
    <property type="entry name" value="HAD superfamily/HAD-like"/>
    <property type="match status" value="1"/>
</dbReference>
<dbReference type="NCBIfam" id="TIGR00338">
    <property type="entry name" value="serB"/>
    <property type="match status" value="1"/>
</dbReference>
<evidence type="ECO:0000256" key="12">
    <source>
        <dbReference type="ARBA" id="ARBA00048138"/>
    </source>
</evidence>
<dbReference type="PROSITE" id="PS51671">
    <property type="entry name" value="ACT"/>
    <property type="match status" value="1"/>
</dbReference>
<dbReference type="EC" id="3.1.3.3" evidence="4"/>
<dbReference type="NCBIfam" id="TIGR01488">
    <property type="entry name" value="HAD-SF-IB"/>
    <property type="match status" value="1"/>
</dbReference>
<comment type="caution">
    <text evidence="16">The sequence shown here is derived from an EMBL/GenBank/DDBJ whole genome shotgun (WGS) entry which is preliminary data.</text>
</comment>
<comment type="cofactor">
    <cofactor evidence="1">
        <name>Mg(2+)</name>
        <dbReference type="ChEBI" id="CHEBI:18420"/>
    </cofactor>
</comment>
<protein>
    <recommendedName>
        <fullName evidence="5">Phosphoserine phosphatase</fullName>
        <ecNumber evidence="4">3.1.3.3</ecNumber>
    </recommendedName>
    <alternativeName>
        <fullName evidence="11">O-phosphoserine phosphohydrolase</fullName>
    </alternativeName>
</protein>
<feature type="active site" description="Proton donor" evidence="14">
    <location>
        <position position="193"/>
    </location>
</feature>
<reference evidence="16 17" key="1">
    <citation type="submission" date="2020-05" db="EMBL/GenBank/DDBJ databases">
        <authorList>
            <person name="Whitworth D."/>
        </authorList>
    </citation>
    <scope>NUCLEOTIDE SEQUENCE [LARGE SCALE GENOMIC DNA]</scope>
    <source>
        <strain evidence="16 17">CA046A</strain>
    </source>
</reference>
<dbReference type="Pfam" id="PF21086">
    <property type="entry name" value="ACT_PSP_2"/>
    <property type="match status" value="1"/>
</dbReference>
<dbReference type="PANTHER" id="PTHR43344:SF2">
    <property type="entry name" value="PHOSPHOSERINE PHOSPHATASE"/>
    <property type="match status" value="1"/>
</dbReference>
<proteinExistence type="inferred from homology"/>
<dbReference type="InterPro" id="IPR049148">
    <property type="entry name" value="PSP_ACT"/>
</dbReference>
<evidence type="ECO:0000313" key="16">
    <source>
        <dbReference type="EMBL" id="NOK10986.1"/>
    </source>
</evidence>
<dbReference type="Proteomes" id="UP000528460">
    <property type="component" value="Unassembled WGS sequence"/>
</dbReference>
<dbReference type="SUPFAM" id="SSF56784">
    <property type="entry name" value="HAD-like"/>
    <property type="match status" value="1"/>
</dbReference>
<sequence length="401" mass="42673">MHTRPSDSVLLTVTGRDGPDTTARLTGLLADAGAELLDVEQGVVQGLLTLALWVRLPEGARVGESLRALPELARELGVTVDVRAVPPAASPGPGPEPLRYVVTATGKALGVRDVHSLARELAAGNARLERITRLSETPLAAVELHVTLPADADPTALKGALLALSMASPTFDVALQRESLYRRGKRMVVMDMDSTLIRIEVIDELARAYGVHAKVAAITERAMHGEMDYDESLRQRVALLAGLDARVLHDLAANLPLTEGAETLIRVLRRLGYRTAVISGGFSVAAEALQKRLGIDFAYSNALEVQDGKLTGRTVGTIVNARRKAELLETLAKQEGILLEQVIAVGDGANDLLMLEKAGLGIAFRAKPKLREAADTSISAGGLDTILTLLGLTARELREVG</sequence>
<dbReference type="InterPro" id="IPR036412">
    <property type="entry name" value="HAD-like_sf"/>
</dbReference>
<keyword evidence="10" id="KW-0718">Serine biosynthesis</keyword>
<dbReference type="Pfam" id="PF13740">
    <property type="entry name" value="ACT_6"/>
    <property type="match status" value="1"/>
</dbReference>
<gene>
    <name evidence="16" type="primary">serB</name>
    <name evidence="16" type="ORF">HNS30_18260</name>
</gene>
<dbReference type="GO" id="GO:0036424">
    <property type="term" value="F:L-phosphoserine phosphatase activity"/>
    <property type="evidence" value="ECO:0007669"/>
    <property type="project" value="InterPro"/>
</dbReference>
<dbReference type="InterPro" id="IPR050582">
    <property type="entry name" value="HAD-like_SerB"/>
</dbReference>
<dbReference type="EMBL" id="JABFJW010000133">
    <property type="protein sequence ID" value="NOK10986.1"/>
    <property type="molecule type" value="Genomic_DNA"/>
</dbReference>
<evidence type="ECO:0000313" key="17">
    <source>
        <dbReference type="Proteomes" id="UP000528460"/>
    </source>
</evidence>
<keyword evidence="6" id="KW-0028">Amino-acid biosynthesis</keyword>
<evidence type="ECO:0000256" key="13">
    <source>
        <dbReference type="ARBA" id="ARBA00048523"/>
    </source>
</evidence>
<comment type="pathway">
    <text evidence="2">Amino-acid biosynthesis; L-serine biosynthesis; L-serine from 3-phospho-D-glycerate: step 3/3.</text>
</comment>
<evidence type="ECO:0000256" key="2">
    <source>
        <dbReference type="ARBA" id="ARBA00005135"/>
    </source>
</evidence>
<name>A0A7Y4JTN6_9BACT</name>
<comment type="catalytic activity">
    <reaction evidence="12">
        <text>O-phospho-L-serine + H2O = L-serine + phosphate</text>
        <dbReference type="Rhea" id="RHEA:21208"/>
        <dbReference type="ChEBI" id="CHEBI:15377"/>
        <dbReference type="ChEBI" id="CHEBI:33384"/>
        <dbReference type="ChEBI" id="CHEBI:43474"/>
        <dbReference type="ChEBI" id="CHEBI:57524"/>
        <dbReference type="EC" id="3.1.3.3"/>
    </reaction>
</comment>
<keyword evidence="9" id="KW-0460">Magnesium</keyword>
<dbReference type="GO" id="GO:0006564">
    <property type="term" value="P:L-serine biosynthetic process"/>
    <property type="evidence" value="ECO:0007669"/>
    <property type="project" value="UniProtKB-KW"/>
</dbReference>
<dbReference type="InterPro" id="IPR002912">
    <property type="entry name" value="ACT_dom"/>
</dbReference>
<dbReference type="InterPro" id="IPR045865">
    <property type="entry name" value="ACT-like_dom_sf"/>
</dbReference>
<evidence type="ECO:0000256" key="4">
    <source>
        <dbReference type="ARBA" id="ARBA00012640"/>
    </source>
</evidence>
<dbReference type="PANTHER" id="PTHR43344">
    <property type="entry name" value="PHOSPHOSERINE PHOSPHATASE"/>
    <property type="match status" value="1"/>
</dbReference>
<comment type="similarity">
    <text evidence="3">Belongs to the HAD-like hydrolase superfamily. SerB family.</text>
</comment>
<feature type="domain" description="ACT" evidence="15">
    <location>
        <begin position="10"/>
        <end position="87"/>
    </location>
</feature>
<dbReference type="CDD" id="cd07500">
    <property type="entry name" value="HAD_PSP"/>
    <property type="match status" value="1"/>
</dbReference>
<dbReference type="InterPro" id="IPR023214">
    <property type="entry name" value="HAD_sf"/>
</dbReference>
<dbReference type="Gene3D" id="3.30.70.260">
    <property type="match status" value="1"/>
</dbReference>
<evidence type="ECO:0000256" key="11">
    <source>
        <dbReference type="ARBA" id="ARBA00031693"/>
    </source>
</evidence>
<organism evidence="16 17">
    <name type="scientific">Corallococcus exercitus</name>
    <dbReference type="NCBI Taxonomy" id="2316736"/>
    <lineage>
        <taxon>Bacteria</taxon>
        <taxon>Pseudomonadati</taxon>
        <taxon>Myxococcota</taxon>
        <taxon>Myxococcia</taxon>
        <taxon>Myxococcales</taxon>
        <taxon>Cystobacterineae</taxon>
        <taxon>Myxococcaceae</taxon>
        <taxon>Corallococcus</taxon>
    </lineage>
</organism>
<dbReference type="SFLD" id="SFLDF00029">
    <property type="entry name" value="phosphoserine_phosphatase"/>
    <property type="match status" value="1"/>
</dbReference>
<evidence type="ECO:0000256" key="9">
    <source>
        <dbReference type="ARBA" id="ARBA00022842"/>
    </source>
</evidence>
<dbReference type="GO" id="GO:0005737">
    <property type="term" value="C:cytoplasm"/>
    <property type="evidence" value="ECO:0007669"/>
    <property type="project" value="TreeGrafter"/>
</dbReference>
<keyword evidence="7" id="KW-0479">Metal-binding</keyword>
<evidence type="ECO:0000256" key="14">
    <source>
        <dbReference type="PIRSR" id="PIRSR604469-1"/>
    </source>
</evidence>